<sequence>MRRYLDVLLAVFFSVCLLAGAALAAESSPALPGVEISWAKLAVALLGILGLLERVRDWIRRYRQHIDLIYATIEEISASGAPEVAEAGAILKRRLSNELIDAAKPLKDMALLGAVRAEERNGQAPGGATQKWKQEAGRVILRTALRLIPGIGRFF</sequence>
<reference evidence="2" key="1">
    <citation type="journal article" date="2015" name="Nature">
        <title>Complex archaea that bridge the gap between prokaryotes and eukaryotes.</title>
        <authorList>
            <person name="Spang A."/>
            <person name="Saw J.H."/>
            <person name="Jorgensen S.L."/>
            <person name="Zaremba-Niedzwiedzka K."/>
            <person name="Martijn J."/>
            <person name="Lind A.E."/>
            <person name="van Eijk R."/>
            <person name="Schleper C."/>
            <person name="Guy L."/>
            <person name="Ettema T.J."/>
        </authorList>
    </citation>
    <scope>NUCLEOTIDE SEQUENCE</scope>
</reference>
<protein>
    <submittedName>
        <fullName evidence="2">Uncharacterized protein</fullName>
    </submittedName>
</protein>
<proteinExistence type="predicted"/>
<evidence type="ECO:0000256" key="1">
    <source>
        <dbReference type="SAM" id="Phobius"/>
    </source>
</evidence>
<keyword evidence="1" id="KW-0812">Transmembrane</keyword>
<gene>
    <name evidence="2" type="ORF">LCGC14_2272180</name>
</gene>
<evidence type="ECO:0000313" key="2">
    <source>
        <dbReference type="EMBL" id="KKL53765.1"/>
    </source>
</evidence>
<name>A0A0F9F980_9ZZZZ</name>
<keyword evidence="1" id="KW-0472">Membrane</keyword>
<dbReference type="AlphaFoldDB" id="A0A0F9F980"/>
<feature type="transmembrane region" description="Helical" evidence="1">
    <location>
        <begin position="34"/>
        <end position="52"/>
    </location>
</feature>
<dbReference type="EMBL" id="LAZR01031436">
    <property type="protein sequence ID" value="KKL53765.1"/>
    <property type="molecule type" value="Genomic_DNA"/>
</dbReference>
<keyword evidence="1" id="KW-1133">Transmembrane helix</keyword>
<organism evidence="2">
    <name type="scientific">marine sediment metagenome</name>
    <dbReference type="NCBI Taxonomy" id="412755"/>
    <lineage>
        <taxon>unclassified sequences</taxon>
        <taxon>metagenomes</taxon>
        <taxon>ecological metagenomes</taxon>
    </lineage>
</organism>
<accession>A0A0F9F980</accession>
<comment type="caution">
    <text evidence="2">The sequence shown here is derived from an EMBL/GenBank/DDBJ whole genome shotgun (WGS) entry which is preliminary data.</text>
</comment>